<keyword evidence="3" id="KW-1185">Reference proteome</keyword>
<feature type="transmembrane region" description="Helical" evidence="1">
    <location>
        <begin position="114"/>
        <end position="136"/>
    </location>
</feature>
<keyword evidence="1" id="KW-0812">Transmembrane</keyword>
<dbReference type="KEGG" id="fcr:HYN56_14480"/>
<feature type="transmembrane region" description="Helical" evidence="1">
    <location>
        <begin position="81"/>
        <end position="102"/>
    </location>
</feature>
<evidence type="ECO:0008006" key="4">
    <source>
        <dbReference type="Google" id="ProtNLM"/>
    </source>
</evidence>
<proteinExistence type="predicted"/>
<name>A0A2S1YMS8_9FLAO</name>
<sequence length="152" mass="17643">MMRTKATFKIMILLCLFFFPYHIAVLCINSDFSSSIIPGWHTTIIPGQILSNSIKFLALIATVICSWKLYKIQNQIALKSFAIYLLFTIPVLFIGRISLYELISFSSEDIINRIRVVVFINICLNILFFIGQIYFWRVYILSKRSSEINNLT</sequence>
<dbReference type="AlphaFoldDB" id="A0A2S1YMS8"/>
<feature type="transmembrane region" description="Helical" evidence="1">
    <location>
        <begin position="48"/>
        <end position="69"/>
    </location>
</feature>
<dbReference type="EMBL" id="CP029255">
    <property type="protein sequence ID" value="AWK05375.1"/>
    <property type="molecule type" value="Genomic_DNA"/>
</dbReference>
<dbReference type="Proteomes" id="UP000245250">
    <property type="component" value="Chromosome"/>
</dbReference>
<reference evidence="2 3" key="1">
    <citation type="submission" date="2018-05" db="EMBL/GenBank/DDBJ databases">
        <title>Genome sequencing of Flavobacterium sp. HYN0056.</title>
        <authorList>
            <person name="Yi H."/>
            <person name="Baek C."/>
        </authorList>
    </citation>
    <scope>NUCLEOTIDE SEQUENCE [LARGE SCALE GENOMIC DNA]</scope>
    <source>
        <strain evidence="2 3">HYN0056</strain>
    </source>
</reference>
<keyword evidence="1" id="KW-1133">Transmembrane helix</keyword>
<protein>
    <recommendedName>
        <fullName evidence="4">DUF2569 domain-containing protein</fullName>
    </recommendedName>
</protein>
<gene>
    <name evidence="2" type="ORF">HYN56_14480</name>
</gene>
<evidence type="ECO:0000256" key="1">
    <source>
        <dbReference type="SAM" id="Phobius"/>
    </source>
</evidence>
<evidence type="ECO:0000313" key="2">
    <source>
        <dbReference type="EMBL" id="AWK05375.1"/>
    </source>
</evidence>
<accession>A0A2S1YMS8</accession>
<organism evidence="2 3">
    <name type="scientific">Flavobacterium crocinum</name>
    <dbReference type="NCBI Taxonomy" id="2183896"/>
    <lineage>
        <taxon>Bacteria</taxon>
        <taxon>Pseudomonadati</taxon>
        <taxon>Bacteroidota</taxon>
        <taxon>Flavobacteriia</taxon>
        <taxon>Flavobacteriales</taxon>
        <taxon>Flavobacteriaceae</taxon>
        <taxon>Flavobacterium</taxon>
    </lineage>
</organism>
<keyword evidence="1" id="KW-0472">Membrane</keyword>
<evidence type="ECO:0000313" key="3">
    <source>
        <dbReference type="Proteomes" id="UP000245250"/>
    </source>
</evidence>